<dbReference type="Pfam" id="PF00004">
    <property type="entry name" value="AAA"/>
    <property type="match status" value="2"/>
</dbReference>
<dbReference type="EMBL" id="KZ453228">
    <property type="protein sequence ID" value="PKA47467.1"/>
    <property type="molecule type" value="Genomic_DNA"/>
</dbReference>
<name>A0A2H9ZW12_9ASPA</name>
<dbReference type="PANTHER" id="PTHR23077">
    <property type="entry name" value="AAA-FAMILY ATPASE"/>
    <property type="match status" value="1"/>
</dbReference>
<dbReference type="InterPro" id="IPR050168">
    <property type="entry name" value="AAA_ATPase_domain"/>
</dbReference>
<evidence type="ECO:0000313" key="3">
    <source>
        <dbReference type="Proteomes" id="UP000236161"/>
    </source>
</evidence>
<evidence type="ECO:0000313" key="2">
    <source>
        <dbReference type="EMBL" id="PKA47467.1"/>
    </source>
</evidence>
<accession>A0A2H9ZW12</accession>
<dbReference type="GO" id="GO:0005524">
    <property type="term" value="F:ATP binding"/>
    <property type="evidence" value="ECO:0007669"/>
    <property type="project" value="InterPro"/>
</dbReference>
<dbReference type="STRING" id="1088818.A0A2H9ZW12"/>
<protein>
    <submittedName>
        <fullName evidence="2">Peroxisome biogenesis protein 1</fullName>
    </submittedName>
</protein>
<dbReference type="InterPro" id="IPR027417">
    <property type="entry name" value="P-loop_NTPase"/>
</dbReference>
<sequence>MLRVQDSNKKYVHRFDFKGFELGVVLTSVAFVHPETAKKLSFDSLQLVVVEPRLPSIEIMNYVKDTAQRRGGNSATIEDSTERSTSKTGGARYVVLRIIYSEIVAKGHVILHRSTRLFIRAGKSDGIGSDGQDSLEKYKNSKLNSTSSGTGSLVSANVTDLEQYEKFLEFLLDKVNLDGDKENASKHGTSLDKKFLIQSWFIGQLKEIASITKQMGITSIILAKETLLHFEITNGDFGSKSVESLPCDSHVEEHLGQSTFEFLYLLVATFDDSSHASIKYCYQLSTSAENKDIYEFDLGSISRRIEFGDPVFLDSFVEGGFNRKLNWTLSSLSWMEKVTSAVINSRHLIQSHMYDLFLFIYEKGSGKSTLMMAVAKYLEEHEEVLAHVGGETLNCRLFVNCSKLALEKSQTIRQTVMNHVSEALMHSPSLIIFDDLDNIIPFASDSEGSQPSASVAAIANFFVDVIDEYREKSQISCGYGCIAFMASAQSLGKLPQLLTSSGRFDFHVELLAPAVCERGAILKQEIQNRGLLCSGDIISEIASKCDGYDAYDLIDVPKFDDFVLVASVDLWSNHHLSKLNPMKRFFPLYESLGNMMNILVDRAVHAAASHSLAYNDKENKIPNLVAEDFSKAMHDFVPVAMRGLTKAGAEGGRVGWDDVGGLTHVRIAIQEMVELPSKFPNIFAKSPLRMRSNMLLYGPPGCGKTHIIAAAAAACSLRFISVKGPELLNKYIGASEQAVRDLFSKAAAASPCLLFFDEFDSIAPKRGHDNTGVTDRVVNQVYRIASYFSYSYGHSIYEIEAYWLFTNLRVVLNLFAQL</sequence>
<dbReference type="GO" id="GO:0016558">
    <property type="term" value="P:protein import into peroxisome matrix"/>
    <property type="evidence" value="ECO:0007669"/>
    <property type="project" value="TreeGrafter"/>
</dbReference>
<dbReference type="SMART" id="SM00382">
    <property type="entry name" value="AAA"/>
    <property type="match status" value="2"/>
</dbReference>
<dbReference type="GO" id="GO:0016887">
    <property type="term" value="F:ATP hydrolysis activity"/>
    <property type="evidence" value="ECO:0007669"/>
    <property type="project" value="InterPro"/>
</dbReference>
<gene>
    <name evidence="2" type="primary">PEX1</name>
    <name evidence="2" type="ORF">AXF42_Ash021381</name>
</gene>
<dbReference type="Proteomes" id="UP000236161">
    <property type="component" value="Unassembled WGS sequence"/>
</dbReference>
<proteinExistence type="predicted"/>
<keyword evidence="3" id="KW-1185">Reference proteome</keyword>
<dbReference type="AlphaFoldDB" id="A0A2H9ZW12"/>
<dbReference type="PANTHER" id="PTHR23077:SF12">
    <property type="entry name" value="PEROXISOMAL ATPASE PEX1"/>
    <property type="match status" value="1"/>
</dbReference>
<evidence type="ECO:0000259" key="1">
    <source>
        <dbReference type="SMART" id="SM00382"/>
    </source>
</evidence>
<reference evidence="2 3" key="1">
    <citation type="journal article" date="2017" name="Nature">
        <title>The Apostasia genome and the evolution of orchids.</title>
        <authorList>
            <person name="Zhang G.Q."/>
            <person name="Liu K.W."/>
            <person name="Li Z."/>
            <person name="Lohaus R."/>
            <person name="Hsiao Y.Y."/>
            <person name="Niu S.C."/>
            <person name="Wang J.Y."/>
            <person name="Lin Y.C."/>
            <person name="Xu Q."/>
            <person name="Chen L.J."/>
            <person name="Yoshida K."/>
            <person name="Fujiwara S."/>
            <person name="Wang Z.W."/>
            <person name="Zhang Y.Q."/>
            <person name="Mitsuda N."/>
            <person name="Wang M."/>
            <person name="Liu G.H."/>
            <person name="Pecoraro L."/>
            <person name="Huang H.X."/>
            <person name="Xiao X.J."/>
            <person name="Lin M."/>
            <person name="Wu X.Y."/>
            <person name="Wu W.L."/>
            <person name="Chen Y.Y."/>
            <person name="Chang S.B."/>
            <person name="Sakamoto S."/>
            <person name="Ohme-Takagi M."/>
            <person name="Yagi M."/>
            <person name="Zeng S.J."/>
            <person name="Shen C.Y."/>
            <person name="Yeh C.M."/>
            <person name="Luo Y.B."/>
            <person name="Tsai W.C."/>
            <person name="Van de Peer Y."/>
            <person name="Liu Z.J."/>
        </authorList>
    </citation>
    <scope>NUCLEOTIDE SEQUENCE [LARGE SCALE GENOMIC DNA]</scope>
    <source>
        <strain evidence="3">cv. Shenzhen</strain>
        <tissue evidence="2">Stem</tissue>
    </source>
</reference>
<feature type="domain" description="AAA+ ATPase" evidence="1">
    <location>
        <begin position="690"/>
        <end position="815"/>
    </location>
</feature>
<dbReference type="OrthoDB" id="2187at2759"/>
<dbReference type="SUPFAM" id="SSF52540">
    <property type="entry name" value="P-loop containing nucleoside triphosphate hydrolases"/>
    <property type="match status" value="2"/>
</dbReference>
<dbReference type="InterPro" id="IPR003959">
    <property type="entry name" value="ATPase_AAA_core"/>
</dbReference>
<dbReference type="InterPro" id="IPR003593">
    <property type="entry name" value="AAA+_ATPase"/>
</dbReference>
<dbReference type="GO" id="GO:0005778">
    <property type="term" value="C:peroxisomal membrane"/>
    <property type="evidence" value="ECO:0007669"/>
    <property type="project" value="TreeGrafter"/>
</dbReference>
<dbReference type="GO" id="GO:0005829">
    <property type="term" value="C:cytosol"/>
    <property type="evidence" value="ECO:0007669"/>
    <property type="project" value="TreeGrafter"/>
</dbReference>
<organism evidence="2 3">
    <name type="scientific">Apostasia shenzhenica</name>
    <dbReference type="NCBI Taxonomy" id="1088818"/>
    <lineage>
        <taxon>Eukaryota</taxon>
        <taxon>Viridiplantae</taxon>
        <taxon>Streptophyta</taxon>
        <taxon>Embryophyta</taxon>
        <taxon>Tracheophyta</taxon>
        <taxon>Spermatophyta</taxon>
        <taxon>Magnoliopsida</taxon>
        <taxon>Liliopsida</taxon>
        <taxon>Asparagales</taxon>
        <taxon>Orchidaceae</taxon>
        <taxon>Apostasioideae</taxon>
        <taxon>Apostasia</taxon>
    </lineage>
</organism>
<dbReference type="Gene3D" id="3.40.50.300">
    <property type="entry name" value="P-loop containing nucleotide triphosphate hydrolases"/>
    <property type="match status" value="2"/>
</dbReference>
<feature type="domain" description="AAA+ ATPase" evidence="1">
    <location>
        <begin position="353"/>
        <end position="514"/>
    </location>
</feature>